<dbReference type="OrthoDB" id="4421601at2"/>
<protein>
    <submittedName>
        <fullName evidence="1">Uncharacterized protein</fullName>
    </submittedName>
</protein>
<sequence length="164" mass="17815">MKKAHANVTALPNPALSQALAPHLRDRYPDALGRMRAVLRHPRCLARTPSTWRPPTLALPDPLSGGNLVVALTRHRMGPRARARIRGFAPSQRAAYLISARFSRPDGHPAQPAAAEAWVRALLAGEDAAAVHEFPREPAPTYRWCVDALFRPVASPASLFADAA</sequence>
<comment type="caution">
    <text evidence="1">The sequence shown here is derived from an EMBL/GenBank/DDBJ whole genome shotgun (WGS) entry which is preliminary data.</text>
</comment>
<organism evidence="1 2">
    <name type="scientific">Corynebacterium mastitidis</name>
    <dbReference type="NCBI Taxonomy" id="161890"/>
    <lineage>
        <taxon>Bacteria</taxon>
        <taxon>Bacillati</taxon>
        <taxon>Actinomycetota</taxon>
        <taxon>Actinomycetes</taxon>
        <taxon>Mycobacteriales</taxon>
        <taxon>Corynebacteriaceae</taxon>
        <taxon>Corynebacterium</taxon>
    </lineage>
</organism>
<dbReference type="Proteomes" id="UP000233249">
    <property type="component" value="Unassembled WGS sequence"/>
</dbReference>
<dbReference type="RefSeq" id="WP_101173908.1">
    <property type="nucleotide sequence ID" value="NZ_JAKRKB010000002.1"/>
</dbReference>
<reference evidence="1 2" key="1">
    <citation type="submission" date="2017-12" db="EMBL/GenBank/DDBJ databases">
        <title>Corynebacterium mastitidis 16-1433 Genome.</title>
        <authorList>
            <person name="Gulvik C.A."/>
        </authorList>
    </citation>
    <scope>NUCLEOTIDE SEQUENCE [LARGE SCALE GENOMIC DNA]</scope>
    <source>
        <strain evidence="1 2">16-1433</strain>
    </source>
</reference>
<dbReference type="EMBL" id="PJAF01000021">
    <property type="protein sequence ID" value="PKF68307.1"/>
    <property type="molecule type" value="Genomic_DNA"/>
</dbReference>
<evidence type="ECO:0000313" key="2">
    <source>
        <dbReference type="Proteomes" id="UP000233249"/>
    </source>
</evidence>
<name>A0A2N0X6J7_9CORY</name>
<accession>A0A2N0X6J7</accession>
<proteinExistence type="predicted"/>
<dbReference type="AlphaFoldDB" id="A0A2N0X6J7"/>
<gene>
    <name evidence="1" type="ORF">CXB45_07585</name>
</gene>
<evidence type="ECO:0000313" key="1">
    <source>
        <dbReference type="EMBL" id="PKF68307.1"/>
    </source>
</evidence>